<dbReference type="EMBL" id="JBIAMX010000004">
    <property type="protein sequence ID" value="MFF0543156.1"/>
    <property type="molecule type" value="Genomic_DNA"/>
</dbReference>
<organism evidence="1 2">
    <name type="scientific">Nocardia thailandica</name>
    <dbReference type="NCBI Taxonomy" id="257275"/>
    <lineage>
        <taxon>Bacteria</taxon>
        <taxon>Bacillati</taxon>
        <taxon>Actinomycetota</taxon>
        <taxon>Actinomycetes</taxon>
        <taxon>Mycobacteriales</taxon>
        <taxon>Nocardiaceae</taxon>
        <taxon>Nocardia</taxon>
    </lineage>
</organism>
<dbReference type="Pfam" id="PF19459">
    <property type="entry name" value="DUF5996"/>
    <property type="match status" value="1"/>
</dbReference>
<name>A0ABW6PL89_9NOCA</name>
<dbReference type="RefSeq" id="WP_387699815.1">
    <property type="nucleotide sequence ID" value="NZ_JBIAMX010000004.1"/>
</dbReference>
<keyword evidence="2" id="KW-1185">Reference proteome</keyword>
<evidence type="ECO:0000313" key="1">
    <source>
        <dbReference type="EMBL" id="MFF0543156.1"/>
    </source>
</evidence>
<dbReference type="InterPro" id="IPR046038">
    <property type="entry name" value="DUF5996"/>
</dbReference>
<comment type="caution">
    <text evidence="1">The sequence shown here is derived from an EMBL/GenBank/DDBJ whole genome shotgun (WGS) entry which is preliminary data.</text>
</comment>
<evidence type="ECO:0000313" key="2">
    <source>
        <dbReference type="Proteomes" id="UP001601444"/>
    </source>
</evidence>
<sequence length="321" mass="35062">MTARLTPAGATWPVLRVESWADTRDTVHMWTQIVGKLKMAGTPLVNHWWNVTFTVSARGLATGPIGAGGRMLDAEFDFLDHELVLRTSDGGRATVALAPRTVADFYAEVASALDQLDVTTEIQASPNEVDPAIPFAEDTTHHSYDASAAHLFWQQLIHADRVFRLWRAGFAGKSSPVHVFWGALDLACTRFSGRTAPPHPGGAPNCADWVMLEGYSRECASAGFWAGGQEGMFYAYSYPAPDGYADRPAGPEGARWDADLGEFVLPYEIVRTAEDPDAVLLDFLNTTYAAAADLGHWNRELLDVNPHRLDAMIAADDTSRL</sequence>
<gene>
    <name evidence="1" type="ORF">ACFYTF_09975</name>
</gene>
<protein>
    <submittedName>
        <fullName evidence="1">DUF5996 family protein</fullName>
    </submittedName>
</protein>
<accession>A0ABW6PL89</accession>
<dbReference type="Proteomes" id="UP001601444">
    <property type="component" value="Unassembled WGS sequence"/>
</dbReference>
<reference evidence="1 2" key="1">
    <citation type="submission" date="2024-10" db="EMBL/GenBank/DDBJ databases">
        <title>The Natural Products Discovery Center: Release of the First 8490 Sequenced Strains for Exploring Actinobacteria Biosynthetic Diversity.</title>
        <authorList>
            <person name="Kalkreuter E."/>
            <person name="Kautsar S.A."/>
            <person name="Yang D."/>
            <person name="Bader C.D."/>
            <person name="Teijaro C.N."/>
            <person name="Fluegel L."/>
            <person name="Davis C.M."/>
            <person name="Simpson J.R."/>
            <person name="Lauterbach L."/>
            <person name="Steele A.D."/>
            <person name="Gui C."/>
            <person name="Meng S."/>
            <person name="Li G."/>
            <person name="Viehrig K."/>
            <person name="Ye F."/>
            <person name="Su P."/>
            <person name="Kiefer A.F."/>
            <person name="Nichols A."/>
            <person name="Cepeda A.J."/>
            <person name="Yan W."/>
            <person name="Fan B."/>
            <person name="Jiang Y."/>
            <person name="Adhikari A."/>
            <person name="Zheng C.-J."/>
            <person name="Schuster L."/>
            <person name="Cowan T.M."/>
            <person name="Smanski M.J."/>
            <person name="Chevrette M.G."/>
            <person name="De Carvalho L.P.S."/>
            <person name="Shen B."/>
        </authorList>
    </citation>
    <scope>NUCLEOTIDE SEQUENCE [LARGE SCALE GENOMIC DNA]</scope>
    <source>
        <strain evidence="1 2">NPDC004045</strain>
    </source>
</reference>
<proteinExistence type="predicted"/>